<dbReference type="Gene3D" id="1.10.472.170">
    <property type="match status" value="1"/>
</dbReference>
<evidence type="ECO:0008006" key="12">
    <source>
        <dbReference type="Google" id="ProtNLM"/>
    </source>
</evidence>
<evidence type="ECO:0000256" key="8">
    <source>
        <dbReference type="ARBA" id="ARBA00023242"/>
    </source>
</evidence>
<evidence type="ECO:0000256" key="1">
    <source>
        <dbReference type="ARBA" id="ARBA00004123"/>
    </source>
</evidence>
<dbReference type="AlphaFoldDB" id="A0A0C3K9Y2"/>
<feature type="region of interest" description="Disordered" evidence="9">
    <location>
        <begin position="564"/>
        <end position="585"/>
    </location>
</feature>
<keyword evidence="6" id="KW-0805">Transcription regulation</keyword>
<dbReference type="InterPro" id="IPR036915">
    <property type="entry name" value="Cyclin-like_sf"/>
</dbReference>
<feature type="region of interest" description="Disordered" evidence="9">
    <location>
        <begin position="420"/>
        <end position="440"/>
    </location>
</feature>
<comment type="subcellular location">
    <subcellularLocation>
        <location evidence="1">Nucleus</location>
    </subcellularLocation>
</comment>
<dbReference type="GO" id="GO:0000995">
    <property type="term" value="F:RNA polymerase III general transcription initiation factor activity"/>
    <property type="evidence" value="ECO:0007669"/>
    <property type="project" value="TreeGrafter"/>
</dbReference>
<feature type="region of interest" description="Disordered" evidence="9">
    <location>
        <begin position="521"/>
        <end position="545"/>
    </location>
</feature>
<evidence type="ECO:0000256" key="5">
    <source>
        <dbReference type="ARBA" id="ARBA00022833"/>
    </source>
</evidence>
<evidence type="ECO:0000313" key="10">
    <source>
        <dbReference type="EMBL" id="KIO06397.1"/>
    </source>
</evidence>
<dbReference type="InParanoid" id="A0A0C3K9Y2"/>
<dbReference type="GO" id="GO:0070897">
    <property type="term" value="P:transcription preinitiation complex assembly"/>
    <property type="evidence" value="ECO:0007669"/>
    <property type="project" value="InterPro"/>
</dbReference>
<reference evidence="10 11" key="1">
    <citation type="submission" date="2014-04" db="EMBL/GenBank/DDBJ databases">
        <authorList>
            <consortium name="DOE Joint Genome Institute"/>
            <person name="Kuo A."/>
            <person name="Kohler A."/>
            <person name="Costa M.D."/>
            <person name="Nagy L.G."/>
            <person name="Floudas D."/>
            <person name="Copeland A."/>
            <person name="Barry K.W."/>
            <person name="Cichocki N."/>
            <person name="Veneault-Fourrey C."/>
            <person name="LaButti K."/>
            <person name="Lindquist E.A."/>
            <person name="Lipzen A."/>
            <person name="Lundell T."/>
            <person name="Morin E."/>
            <person name="Murat C."/>
            <person name="Sun H."/>
            <person name="Tunlid A."/>
            <person name="Henrissat B."/>
            <person name="Grigoriev I.V."/>
            <person name="Hibbett D.S."/>
            <person name="Martin F."/>
            <person name="Nordberg H.P."/>
            <person name="Cantor M.N."/>
            <person name="Hua S.X."/>
        </authorList>
    </citation>
    <scope>NUCLEOTIDE SEQUENCE [LARGE SCALE GENOMIC DNA]</scope>
    <source>
        <strain evidence="10 11">Marx 270</strain>
    </source>
</reference>
<protein>
    <recommendedName>
        <fullName evidence="12">TFIIB-type domain-containing protein</fullName>
    </recommendedName>
</protein>
<dbReference type="InterPro" id="IPR000812">
    <property type="entry name" value="TFIIB"/>
</dbReference>
<reference evidence="11" key="2">
    <citation type="submission" date="2015-01" db="EMBL/GenBank/DDBJ databases">
        <title>Evolutionary Origins and Diversification of the Mycorrhizal Mutualists.</title>
        <authorList>
            <consortium name="DOE Joint Genome Institute"/>
            <consortium name="Mycorrhizal Genomics Consortium"/>
            <person name="Kohler A."/>
            <person name="Kuo A."/>
            <person name="Nagy L.G."/>
            <person name="Floudas D."/>
            <person name="Copeland A."/>
            <person name="Barry K.W."/>
            <person name="Cichocki N."/>
            <person name="Veneault-Fourrey C."/>
            <person name="LaButti K."/>
            <person name="Lindquist E.A."/>
            <person name="Lipzen A."/>
            <person name="Lundell T."/>
            <person name="Morin E."/>
            <person name="Murat C."/>
            <person name="Riley R."/>
            <person name="Ohm R."/>
            <person name="Sun H."/>
            <person name="Tunlid A."/>
            <person name="Henrissat B."/>
            <person name="Grigoriev I.V."/>
            <person name="Hibbett D.S."/>
            <person name="Martin F."/>
        </authorList>
    </citation>
    <scope>NUCLEOTIDE SEQUENCE [LARGE SCALE GENOMIC DNA]</scope>
    <source>
        <strain evidence="11">Marx 270</strain>
    </source>
</reference>
<dbReference type="GO" id="GO:0097550">
    <property type="term" value="C:transcription preinitiation complex"/>
    <property type="evidence" value="ECO:0007669"/>
    <property type="project" value="TreeGrafter"/>
</dbReference>
<evidence type="ECO:0000256" key="6">
    <source>
        <dbReference type="ARBA" id="ARBA00023015"/>
    </source>
</evidence>
<dbReference type="HOGENOM" id="CLU_030895_0_0_1"/>
<gene>
    <name evidence="10" type="ORF">M404DRAFT_15069</name>
</gene>
<evidence type="ECO:0000256" key="9">
    <source>
        <dbReference type="SAM" id="MobiDB-lite"/>
    </source>
</evidence>
<dbReference type="PANTHER" id="PTHR11618:SF4">
    <property type="entry name" value="TRANSCRIPTION FACTOR IIIB 90 KDA SUBUNIT"/>
    <property type="match status" value="1"/>
</dbReference>
<comment type="similarity">
    <text evidence="2">Belongs to the TFIIB family.</text>
</comment>
<keyword evidence="3" id="KW-0479">Metal-binding</keyword>
<evidence type="ECO:0000256" key="2">
    <source>
        <dbReference type="ARBA" id="ARBA00010857"/>
    </source>
</evidence>
<dbReference type="GO" id="GO:0001006">
    <property type="term" value="F:RNA polymerase III type 3 promoter sequence-specific DNA binding"/>
    <property type="evidence" value="ECO:0007669"/>
    <property type="project" value="TreeGrafter"/>
</dbReference>
<dbReference type="SUPFAM" id="SSF47954">
    <property type="entry name" value="Cyclin-like"/>
    <property type="match status" value="1"/>
</dbReference>
<dbReference type="Proteomes" id="UP000054217">
    <property type="component" value="Unassembled WGS sequence"/>
</dbReference>
<keyword evidence="11" id="KW-1185">Reference proteome</keyword>
<feature type="region of interest" description="Disordered" evidence="9">
    <location>
        <begin position="348"/>
        <end position="378"/>
    </location>
</feature>
<evidence type="ECO:0000313" key="11">
    <source>
        <dbReference type="Proteomes" id="UP000054217"/>
    </source>
</evidence>
<dbReference type="OrthoDB" id="2527864at2759"/>
<dbReference type="GO" id="GO:0005634">
    <property type="term" value="C:nucleus"/>
    <property type="evidence" value="ECO:0007669"/>
    <property type="project" value="UniProtKB-SubCell"/>
</dbReference>
<feature type="compositionally biased region" description="Acidic residues" evidence="9">
    <location>
        <begin position="570"/>
        <end position="580"/>
    </location>
</feature>
<name>A0A0C3K9Y2_PISTI</name>
<keyword evidence="4" id="KW-0863">Zinc-finger</keyword>
<dbReference type="EMBL" id="KN831963">
    <property type="protein sequence ID" value="KIO06397.1"/>
    <property type="molecule type" value="Genomic_DNA"/>
</dbReference>
<dbReference type="GO" id="GO:0008270">
    <property type="term" value="F:zinc ion binding"/>
    <property type="evidence" value="ECO:0007669"/>
    <property type="project" value="UniProtKB-KW"/>
</dbReference>
<dbReference type="STRING" id="870435.A0A0C3K9Y2"/>
<keyword evidence="7" id="KW-0804">Transcription</keyword>
<keyword evidence="5" id="KW-0862">Zinc</keyword>
<sequence>MSCPECGAEYVVEDDGFKVCTSCGHYEEQTILATHVEHYNDSSSSRAVRNRKGWDLAGQSKEARDKRNMTSMSIFINSVLTRLNNPGLSPRAQAIFAQAMAAGGYRWGRKAKLTAGASVAIALRESHKSDSLRDIAFLLDESRLSIARAFQSVVSLLNFSLSSTDPSVHFPALQTHLVSLIRPDSGSAPPASATRLPVDLLATLAPLSLPAAIRTATSLAGIISAYVPPLPITSLPTPPTACALFILALETEIRAPLPHVSELACALGSRFGLSGGVVSSRYKTIYDLIEVWIRDVPWLDQFPQKNKGRSRPKLPKRAVVAKGIKDVIQFREEIWKKQIDGQRKISLVIEPDPSENPAESASSSRSFVESSTSGPSEIQCLRNSTDVRSQATKRRKVIHGSTYEACRFLLNPLSFPTTSFRGSSSSREYPGNGTDAGDSNLDVSLATDLLTRPNEAEELFTFQSKDPPTRLQLLALSRGGSAPQDISDEELFEQGELEGLFRSEEERDALIPLFELNWGTQSSAKDSTPVSRQNKPIRTEPNRGARRINMEVLSRILEGGSTELSLSDAGWEDNSEEDDNENKADQFANRLDFSVEDICSSPISEPRRIGRSPIEEEVETIDDWRPLSPEAGFRRFGDTAEADRYEQEW</sequence>
<proteinExistence type="inferred from homology"/>
<keyword evidence="8" id="KW-0539">Nucleus</keyword>
<feature type="compositionally biased region" description="Polar residues" evidence="9">
    <location>
        <begin position="521"/>
        <end position="536"/>
    </location>
</feature>
<evidence type="ECO:0000256" key="4">
    <source>
        <dbReference type="ARBA" id="ARBA00022771"/>
    </source>
</evidence>
<dbReference type="PANTHER" id="PTHR11618">
    <property type="entry name" value="TRANSCRIPTION INITIATION FACTOR IIB-RELATED"/>
    <property type="match status" value="1"/>
</dbReference>
<evidence type="ECO:0000256" key="3">
    <source>
        <dbReference type="ARBA" id="ARBA00022723"/>
    </source>
</evidence>
<accession>A0A0C3K9Y2</accession>
<dbReference type="GO" id="GO:0000126">
    <property type="term" value="C:transcription factor TFIIIB complex"/>
    <property type="evidence" value="ECO:0007669"/>
    <property type="project" value="TreeGrafter"/>
</dbReference>
<feature type="compositionally biased region" description="Low complexity" evidence="9">
    <location>
        <begin position="355"/>
        <end position="373"/>
    </location>
</feature>
<organism evidence="10 11">
    <name type="scientific">Pisolithus tinctorius Marx 270</name>
    <dbReference type="NCBI Taxonomy" id="870435"/>
    <lineage>
        <taxon>Eukaryota</taxon>
        <taxon>Fungi</taxon>
        <taxon>Dikarya</taxon>
        <taxon>Basidiomycota</taxon>
        <taxon>Agaricomycotina</taxon>
        <taxon>Agaricomycetes</taxon>
        <taxon>Agaricomycetidae</taxon>
        <taxon>Boletales</taxon>
        <taxon>Sclerodermatineae</taxon>
        <taxon>Pisolithaceae</taxon>
        <taxon>Pisolithus</taxon>
    </lineage>
</organism>
<dbReference type="CDD" id="cd00043">
    <property type="entry name" value="CYCLIN_SF"/>
    <property type="match status" value="1"/>
</dbReference>
<evidence type="ECO:0000256" key="7">
    <source>
        <dbReference type="ARBA" id="ARBA00023163"/>
    </source>
</evidence>